<keyword evidence="2" id="KW-0210">Decarboxylase</keyword>
<evidence type="ECO:0000313" key="10">
    <source>
        <dbReference type="EMBL" id="CFW42401.1"/>
    </source>
</evidence>
<evidence type="ECO:0000256" key="8">
    <source>
        <dbReference type="ARBA" id="ARBA00023317"/>
    </source>
</evidence>
<dbReference type="EMBL" id="AJ630128">
    <property type="protein sequence ID" value="CAF34254.1"/>
    <property type="molecule type" value="Genomic_DNA"/>
</dbReference>
<dbReference type="GeneID" id="3260343"/>
<evidence type="ECO:0000256" key="6">
    <source>
        <dbReference type="ARBA" id="ARBA00023239"/>
    </source>
</evidence>
<dbReference type="InterPro" id="IPR003826">
    <property type="entry name" value="AdoMetDC_fam_prok"/>
</dbReference>
<organismHost>
    <name type="scientific">Synechococcus</name>
    <dbReference type="NCBI Taxonomy" id="1129"/>
</organismHost>
<comment type="cofactor">
    <cofactor evidence="1">
        <name>pyruvate</name>
        <dbReference type="ChEBI" id="CHEBI:15361"/>
    </cofactor>
</comment>
<reference evidence="9 11" key="2">
    <citation type="journal article" date="2005" name="J. Bacteriol.">
        <title>The genome of S-PM2, a 'photosynthetic' T4-type bacteriophage that infects marine Synechococcus strains.</title>
        <authorList>
            <person name="Mann N.H."/>
            <person name="Clokie M.R."/>
            <person name="Millard A."/>
            <person name="Cook A."/>
            <person name="Wilson W.H."/>
            <person name="Wheatley P.J."/>
            <person name="Letarov A."/>
            <person name="Krisch H.M."/>
        </authorList>
    </citation>
    <scope>NUCLEOTIDE SEQUENCE</scope>
</reference>
<sequence length="110" mass="12533">MGDHFLLNLFECDSDRLDDEDLIRKILINAATSADMTIIDMMSHKFHPQGVTAIIMLAESHISIHTWPEEYKAAVDVYTCGTKAKPRVACEIISHELNCIHFNIKHIVRN</sequence>
<proteinExistence type="predicted"/>
<dbReference type="PANTHER" id="PTHR33866:SF2">
    <property type="entry name" value="S-ADENOSYLMETHIONINE DECARBOXYLASE PROENZYME"/>
    <property type="match status" value="1"/>
</dbReference>
<reference evidence="10" key="4">
    <citation type="submission" date="2015-02" db="EMBL/GenBank/DDBJ databases">
        <authorList>
            <person name="Chooi Y.-H."/>
        </authorList>
    </citation>
    <scope>NUCLEOTIDE SEQUENCE</scope>
</reference>
<keyword evidence="7" id="KW-0704">Schiff base</keyword>
<organism evidence="9 11">
    <name type="scientific">Synechococcus phage S-PM2</name>
    <dbReference type="NCBI Taxonomy" id="238854"/>
    <lineage>
        <taxon>Viruses</taxon>
        <taxon>Duplodnaviria</taxon>
        <taxon>Heunggongvirae</taxon>
        <taxon>Uroviricota</taxon>
        <taxon>Caudoviricetes</taxon>
        <taxon>Pantevenvirales</taxon>
        <taxon>Kyanoviridae</taxon>
        <taxon>Nodensvirus</taxon>
        <taxon>Nodensvirus spm2</taxon>
    </lineage>
</organism>
<dbReference type="NCBIfam" id="TIGR03330">
    <property type="entry name" value="SAM_DCase_Bsu"/>
    <property type="match status" value="1"/>
</dbReference>
<keyword evidence="11" id="KW-1185">Reference proteome</keyword>
<gene>
    <name evidence="9" type="primary">SpeD</name>
    <name evidence="10" type="ORF">S-PM2d189</name>
    <name evidence="9" type="ORF">S-PM2p189</name>
</gene>
<evidence type="ECO:0000313" key="11">
    <source>
        <dbReference type="Proteomes" id="UP000000994"/>
    </source>
</evidence>
<dbReference type="RefSeq" id="YP_195224.1">
    <property type="nucleotide sequence ID" value="NC_006820.1"/>
</dbReference>
<dbReference type="GO" id="GO:0008295">
    <property type="term" value="P:spermidine biosynthetic process"/>
    <property type="evidence" value="ECO:0007669"/>
    <property type="project" value="InterPro"/>
</dbReference>
<evidence type="ECO:0000256" key="2">
    <source>
        <dbReference type="ARBA" id="ARBA00022793"/>
    </source>
</evidence>
<keyword evidence="6" id="KW-0456">Lyase</keyword>
<keyword evidence="4" id="KW-0620">Polyamine biosynthesis</keyword>
<dbReference type="KEGG" id="vg:3260343"/>
<dbReference type="Pfam" id="PF02675">
    <property type="entry name" value="AdoMet_dc"/>
    <property type="match status" value="1"/>
</dbReference>
<reference evidence="9 11" key="1">
    <citation type="journal article" date="2004" name="Proc. Natl. Acad. Sci. U.S.A.">
        <title>Genetic organization of the psbAD region in phages infecting marine Synechococcus strains.</title>
        <authorList>
            <person name="Millard A."/>
            <person name="Clokie M.R."/>
            <person name="Shub D.A."/>
            <person name="Mann N.H."/>
        </authorList>
    </citation>
    <scope>NUCLEOTIDE SEQUENCE [LARGE SCALE GENOMIC DNA]</scope>
</reference>
<evidence type="ECO:0000256" key="3">
    <source>
        <dbReference type="ARBA" id="ARBA00022813"/>
    </source>
</evidence>
<dbReference type="EMBL" id="LN828717">
    <property type="protein sequence ID" value="CFW42401.1"/>
    <property type="molecule type" value="Genomic_DNA"/>
</dbReference>
<keyword evidence="5" id="KW-0865">Zymogen</keyword>
<dbReference type="Proteomes" id="UP000000994">
    <property type="component" value="Segment"/>
</dbReference>
<evidence type="ECO:0000313" key="12">
    <source>
        <dbReference type="Proteomes" id="UP000246186"/>
    </source>
</evidence>
<evidence type="ECO:0000256" key="5">
    <source>
        <dbReference type="ARBA" id="ARBA00023145"/>
    </source>
</evidence>
<keyword evidence="8" id="KW-0670">Pyruvate</keyword>
<evidence type="ECO:0000256" key="4">
    <source>
        <dbReference type="ARBA" id="ARBA00023115"/>
    </source>
</evidence>
<evidence type="ECO:0000256" key="7">
    <source>
        <dbReference type="ARBA" id="ARBA00023270"/>
    </source>
</evidence>
<reference evidence="10 12" key="3">
    <citation type="journal article" date="2015" name="PLoS ONE">
        <title>Spontaneous Deletion of an "ORFanage" Region Facilitates Host Adaptation in a "Photosynthetic" Cyanophage.</title>
        <authorList>
            <person name="Puxty R.J."/>
            <person name="Perez-Sepulveda B."/>
            <person name="Rihtman B."/>
            <person name="Evans D.J."/>
            <person name="Millard A.D."/>
            <person name="Scanlan D.J."/>
        </authorList>
    </citation>
    <scope>NUCLEOTIDE SEQUENCE [LARGE SCALE GENOMIC DNA]</scope>
</reference>
<protein>
    <submittedName>
        <fullName evidence="9">SpeD</fullName>
    </submittedName>
</protein>
<keyword evidence="3" id="KW-0068">Autocatalytic cleavage</keyword>
<dbReference type="PANTHER" id="PTHR33866">
    <property type="entry name" value="S-ADENOSYLMETHIONINE DECARBOXYLASE PROENZYME"/>
    <property type="match status" value="1"/>
</dbReference>
<dbReference type="Gene3D" id="3.60.90.10">
    <property type="entry name" value="S-adenosylmethionine decarboxylase"/>
    <property type="match status" value="1"/>
</dbReference>
<dbReference type="OrthoDB" id="16785at10239"/>
<evidence type="ECO:0000313" key="9">
    <source>
        <dbReference type="EMBL" id="CAF34254.1"/>
    </source>
</evidence>
<dbReference type="InterPro" id="IPR016067">
    <property type="entry name" value="S-AdoMet_deCO2ase_core"/>
</dbReference>
<dbReference type="Proteomes" id="UP000246186">
    <property type="component" value="Genome"/>
</dbReference>
<name>Q5GQE8_BPSYP</name>
<dbReference type="InterPro" id="IPR017716">
    <property type="entry name" value="S-AdoMet_deCOase_pro-enz"/>
</dbReference>
<evidence type="ECO:0000256" key="1">
    <source>
        <dbReference type="ARBA" id="ARBA00001928"/>
    </source>
</evidence>
<accession>Q5GQE8</accession>
<dbReference type="GO" id="GO:0004014">
    <property type="term" value="F:adenosylmethionine decarboxylase activity"/>
    <property type="evidence" value="ECO:0007669"/>
    <property type="project" value="InterPro"/>
</dbReference>
<dbReference type="SUPFAM" id="SSF56276">
    <property type="entry name" value="S-adenosylmethionine decarboxylase"/>
    <property type="match status" value="1"/>
</dbReference>